<dbReference type="EMBL" id="SBIW01000010">
    <property type="protein sequence ID" value="RWY48515.1"/>
    <property type="molecule type" value="Genomic_DNA"/>
</dbReference>
<evidence type="ECO:0000313" key="2">
    <source>
        <dbReference type="Proteomes" id="UP000286701"/>
    </source>
</evidence>
<organism evidence="1 2">
    <name type="scientific">Mucilaginibacter gilvus</name>
    <dbReference type="NCBI Taxonomy" id="2305909"/>
    <lineage>
        <taxon>Bacteria</taxon>
        <taxon>Pseudomonadati</taxon>
        <taxon>Bacteroidota</taxon>
        <taxon>Sphingobacteriia</taxon>
        <taxon>Sphingobacteriales</taxon>
        <taxon>Sphingobacteriaceae</taxon>
        <taxon>Mucilaginibacter</taxon>
    </lineage>
</organism>
<dbReference type="AlphaFoldDB" id="A0A444MJK4"/>
<gene>
    <name evidence="1" type="ORF">EPL05_19365</name>
</gene>
<comment type="caution">
    <text evidence="1">The sequence shown here is derived from an EMBL/GenBank/DDBJ whole genome shotgun (WGS) entry which is preliminary data.</text>
</comment>
<keyword evidence="2" id="KW-1185">Reference proteome</keyword>
<sequence>MFLKSHLTHIFRLLFAVLLVTSPFMLYAQQPDSLAVTFVKTPVLKVVLPDTQNGNAQPGLFIQGVRFNQVRTLTVIIQNGKEESFSINEGHELMVSLGDSTAVIMTTPATIYSSFGGSSNGYYVSTDYNLSESDFLALLDHGLTAIDLEYSGGTFSFKLNSIQAAEFKKGMLLLK</sequence>
<proteinExistence type="predicted"/>
<accession>A0A444MJK4</accession>
<evidence type="ECO:0000313" key="1">
    <source>
        <dbReference type="EMBL" id="RWY48515.1"/>
    </source>
</evidence>
<protein>
    <submittedName>
        <fullName evidence="1">Uncharacterized protein</fullName>
    </submittedName>
</protein>
<dbReference type="RefSeq" id="WP_128535650.1">
    <property type="nucleotide sequence ID" value="NZ_SBIW01000010.1"/>
</dbReference>
<dbReference type="Proteomes" id="UP000286701">
    <property type="component" value="Unassembled WGS sequence"/>
</dbReference>
<name>A0A444MJK4_9SPHI</name>
<reference evidence="1 2" key="1">
    <citation type="submission" date="2019-01" db="EMBL/GenBank/DDBJ databases">
        <title>Mucilaginibacter antarcticum sp. nov., isolated from antarctic soil.</title>
        <authorList>
            <person name="Yan Y.-Q."/>
            <person name="Du Z.-J."/>
        </authorList>
    </citation>
    <scope>NUCLEOTIDE SEQUENCE [LARGE SCALE GENOMIC DNA]</scope>
    <source>
        <strain evidence="1 2">F01003</strain>
    </source>
</reference>